<proteinExistence type="predicted"/>
<gene>
    <name evidence="1" type="ORF">JOQ06_006056</name>
</gene>
<organism evidence="1 2">
    <name type="scientific">Pogonophryne albipinna</name>
    <dbReference type="NCBI Taxonomy" id="1090488"/>
    <lineage>
        <taxon>Eukaryota</taxon>
        <taxon>Metazoa</taxon>
        <taxon>Chordata</taxon>
        <taxon>Craniata</taxon>
        <taxon>Vertebrata</taxon>
        <taxon>Euteleostomi</taxon>
        <taxon>Actinopterygii</taxon>
        <taxon>Neopterygii</taxon>
        <taxon>Teleostei</taxon>
        <taxon>Neoteleostei</taxon>
        <taxon>Acanthomorphata</taxon>
        <taxon>Eupercaria</taxon>
        <taxon>Perciformes</taxon>
        <taxon>Notothenioidei</taxon>
        <taxon>Pogonophryne</taxon>
    </lineage>
</organism>
<dbReference type="InterPro" id="IPR043136">
    <property type="entry name" value="B30.2/SPRY_sf"/>
</dbReference>
<dbReference type="Gene3D" id="2.60.120.920">
    <property type="match status" value="1"/>
</dbReference>
<comment type="caution">
    <text evidence="1">The sequence shown here is derived from an EMBL/GenBank/DDBJ whole genome shotgun (WGS) entry which is preliminary data.</text>
</comment>
<dbReference type="InterPro" id="IPR013320">
    <property type="entry name" value="ConA-like_dom_sf"/>
</dbReference>
<sequence>MMAGEWESRSPSAPETPLLLQEKLQRVRVSLDWNRGQLSFSDPDTNTHTHTFTHTFTERLFPYIGNMLVRPLQVFPVKVSVAVDQH</sequence>
<dbReference type="Proteomes" id="UP001219934">
    <property type="component" value="Unassembled WGS sequence"/>
</dbReference>
<reference evidence="1" key="1">
    <citation type="submission" date="2022-11" db="EMBL/GenBank/DDBJ databases">
        <title>Chromosome-level genome of Pogonophryne albipinna.</title>
        <authorList>
            <person name="Jo E."/>
        </authorList>
    </citation>
    <scope>NUCLEOTIDE SEQUENCE</scope>
    <source>
        <strain evidence="1">SGF0006</strain>
        <tissue evidence="1">Muscle</tissue>
    </source>
</reference>
<accession>A0AAD6FQU9</accession>
<dbReference type="EMBL" id="JAPTMU010000005">
    <property type="protein sequence ID" value="KAJ4943556.1"/>
    <property type="molecule type" value="Genomic_DNA"/>
</dbReference>
<protein>
    <submittedName>
        <fullName evidence="1">Uncharacterized protein</fullName>
    </submittedName>
</protein>
<evidence type="ECO:0000313" key="2">
    <source>
        <dbReference type="Proteomes" id="UP001219934"/>
    </source>
</evidence>
<evidence type="ECO:0000313" key="1">
    <source>
        <dbReference type="EMBL" id="KAJ4943556.1"/>
    </source>
</evidence>
<keyword evidence="2" id="KW-1185">Reference proteome</keyword>
<name>A0AAD6FQU9_9TELE</name>
<dbReference type="SUPFAM" id="SSF49899">
    <property type="entry name" value="Concanavalin A-like lectins/glucanases"/>
    <property type="match status" value="1"/>
</dbReference>
<dbReference type="AlphaFoldDB" id="A0AAD6FQU9"/>